<sequence>MFVRYGKSSKGSPPKRRTIFTVPEMDWIVDVLDHYLTEVRPRFGAGKHPAIWVTERSGRLSRRSANEAFDAARQAADLPEELKLHCLRHSYITHLVEFDYPERFVQDQAGHGYASTTAIYTGVSDEYRNRPLQRKLTHRYPGIWEDPK</sequence>
<dbReference type="EMBL" id="BAABKC010000111">
    <property type="protein sequence ID" value="GAA5074418.1"/>
    <property type="molecule type" value="Genomic_DNA"/>
</dbReference>
<feature type="domain" description="Tyr recombinase" evidence="2">
    <location>
        <begin position="1"/>
        <end position="134"/>
    </location>
</feature>
<gene>
    <name evidence="3" type="ORF">GCM10023336_62500</name>
</gene>
<comment type="caution">
    <text evidence="3">The sequence shown here is derived from an EMBL/GenBank/DDBJ whole genome shotgun (WGS) entry which is preliminary data.</text>
</comment>
<evidence type="ECO:0000313" key="3">
    <source>
        <dbReference type="EMBL" id="GAA5074418.1"/>
    </source>
</evidence>
<reference evidence="4" key="1">
    <citation type="journal article" date="2019" name="Int. J. Syst. Evol. Microbiol.">
        <title>The Global Catalogue of Microorganisms (GCM) 10K type strain sequencing project: providing services to taxonomists for standard genome sequencing and annotation.</title>
        <authorList>
            <consortium name="The Broad Institute Genomics Platform"/>
            <consortium name="The Broad Institute Genome Sequencing Center for Infectious Disease"/>
            <person name="Wu L."/>
            <person name="Ma J."/>
        </authorList>
    </citation>
    <scope>NUCLEOTIDE SEQUENCE [LARGE SCALE GENOMIC DNA]</scope>
    <source>
        <strain evidence="4">JCM 18410</strain>
    </source>
</reference>
<evidence type="ECO:0000256" key="1">
    <source>
        <dbReference type="ARBA" id="ARBA00023172"/>
    </source>
</evidence>
<keyword evidence="1" id="KW-0233">DNA recombination</keyword>
<evidence type="ECO:0000259" key="2">
    <source>
        <dbReference type="PROSITE" id="PS51898"/>
    </source>
</evidence>
<protein>
    <recommendedName>
        <fullName evidence="2">Tyr recombinase domain-containing protein</fullName>
    </recommendedName>
</protein>
<accession>A0ABP9LE88</accession>
<dbReference type="Pfam" id="PF00589">
    <property type="entry name" value="Phage_integrase"/>
    <property type="match status" value="1"/>
</dbReference>
<dbReference type="SUPFAM" id="SSF56349">
    <property type="entry name" value="DNA breaking-rejoining enzymes"/>
    <property type="match status" value="1"/>
</dbReference>
<evidence type="ECO:0000313" key="4">
    <source>
        <dbReference type="Proteomes" id="UP001500124"/>
    </source>
</evidence>
<dbReference type="InterPro" id="IPR013762">
    <property type="entry name" value="Integrase-like_cat_sf"/>
</dbReference>
<name>A0ABP9LE88_9ACTN</name>
<dbReference type="Gene3D" id="1.10.443.10">
    <property type="entry name" value="Intergrase catalytic core"/>
    <property type="match status" value="1"/>
</dbReference>
<dbReference type="InterPro" id="IPR011010">
    <property type="entry name" value="DNA_brk_join_enz"/>
</dbReference>
<dbReference type="PROSITE" id="PS51898">
    <property type="entry name" value="TYR_RECOMBINASE"/>
    <property type="match status" value="1"/>
</dbReference>
<keyword evidence="4" id="KW-1185">Reference proteome</keyword>
<proteinExistence type="predicted"/>
<dbReference type="InterPro" id="IPR002104">
    <property type="entry name" value="Integrase_catalytic"/>
</dbReference>
<organism evidence="3 4">
    <name type="scientific">Streptomyces similanensis</name>
    <dbReference type="NCBI Taxonomy" id="1274988"/>
    <lineage>
        <taxon>Bacteria</taxon>
        <taxon>Bacillati</taxon>
        <taxon>Actinomycetota</taxon>
        <taxon>Actinomycetes</taxon>
        <taxon>Kitasatosporales</taxon>
        <taxon>Streptomycetaceae</taxon>
        <taxon>Streptomyces</taxon>
    </lineage>
</organism>
<dbReference type="Proteomes" id="UP001500124">
    <property type="component" value="Unassembled WGS sequence"/>
</dbReference>